<evidence type="ECO:0000256" key="1">
    <source>
        <dbReference type="SAM" id="Phobius"/>
    </source>
</evidence>
<accession>A0A4R2S1P4</accession>
<sequence>MVTITVVWIIIIALFALAFLGLVFPVLPDVPLLMAGFVMYHFFVDDQALGLWFWIITSIVMVLSFLVDNFASGIAAKRAGGSSGSFWAAALGAIVFSLFLGPLGVIVGPFVFVLVVEWIRTQDFKKALSIGISTLIGFIGGMLVKLIILIALLVWFFVLI</sequence>
<dbReference type="RefSeq" id="WP_131848579.1">
    <property type="nucleotide sequence ID" value="NZ_SLXV01000013.1"/>
</dbReference>
<dbReference type="AlphaFoldDB" id="A0A4R2S1P4"/>
<organism evidence="2 3">
    <name type="scientific">Baia soyae</name>
    <dbReference type="NCBI Taxonomy" id="1544746"/>
    <lineage>
        <taxon>Bacteria</taxon>
        <taxon>Bacillati</taxon>
        <taxon>Bacillota</taxon>
        <taxon>Bacilli</taxon>
        <taxon>Bacillales</taxon>
        <taxon>Thermoactinomycetaceae</taxon>
        <taxon>Baia</taxon>
    </lineage>
</organism>
<reference evidence="2 3" key="1">
    <citation type="submission" date="2019-03" db="EMBL/GenBank/DDBJ databases">
        <title>Genomic Encyclopedia of Type Strains, Phase IV (KMG-IV): sequencing the most valuable type-strain genomes for metagenomic binning, comparative biology and taxonomic classification.</title>
        <authorList>
            <person name="Goeker M."/>
        </authorList>
    </citation>
    <scope>NUCLEOTIDE SEQUENCE [LARGE SCALE GENOMIC DNA]</scope>
    <source>
        <strain evidence="2 3">DSM 46831</strain>
    </source>
</reference>
<protein>
    <recommendedName>
        <fullName evidence="4">DUF456 family protein</fullName>
    </recommendedName>
</protein>
<dbReference type="PANTHER" id="PTHR39165:SF1">
    <property type="entry name" value="DUF456 DOMAIN-CONTAINING PROTEIN"/>
    <property type="match status" value="1"/>
</dbReference>
<keyword evidence="3" id="KW-1185">Reference proteome</keyword>
<feature type="transmembrane region" description="Helical" evidence="1">
    <location>
        <begin position="48"/>
        <end position="67"/>
    </location>
</feature>
<feature type="transmembrane region" description="Helical" evidence="1">
    <location>
        <begin position="87"/>
        <end position="116"/>
    </location>
</feature>
<dbReference type="PANTHER" id="PTHR39165">
    <property type="entry name" value="IG HYPOTHETICAL 17883"/>
    <property type="match status" value="1"/>
</dbReference>
<keyword evidence="1" id="KW-0812">Transmembrane</keyword>
<evidence type="ECO:0008006" key="4">
    <source>
        <dbReference type="Google" id="ProtNLM"/>
    </source>
</evidence>
<gene>
    <name evidence="2" type="ORF">EDD57_11359</name>
</gene>
<dbReference type="Pfam" id="PF04306">
    <property type="entry name" value="DUF456"/>
    <property type="match status" value="1"/>
</dbReference>
<keyword evidence="1" id="KW-1133">Transmembrane helix</keyword>
<keyword evidence="1" id="KW-0472">Membrane</keyword>
<name>A0A4R2S1P4_9BACL</name>
<feature type="transmembrane region" description="Helical" evidence="1">
    <location>
        <begin position="128"/>
        <end position="158"/>
    </location>
</feature>
<dbReference type="OrthoDB" id="9808460at2"/>
<dbReference type="InterPro" id="IPR007403">
    <property type="entry name" value="DUF456"/>
</dbReference>
<evidence type="ECO:0000313" key="2">
    <source>
        <dbReference type="EMBL" id="TCP69137.1"/>
    </source>
</evidence>
<evidence type="ECO:0000313" key="3">
    <source>
        <dbReference type="Proteomes" id="UP000294746"/>
    </source>
</evidence>
<dbReference type="Proteomes" id="UP000294746">
    <property type="component" value="Unassembled WGS sequence"/>
</dbReference>
<proteinExistence type="predicted"/>
<feature type="transmembrane region" description="Helical" evidence="1">
    <location>
        <begin position="6"/>
        <end position="27"/>
    </location>
</feature>
<dbReference type="EMBL" id="SLXV01000013">
    <property type="protein sequence ID" value="TCP69137.1"/>
    <property type="molecule type" value="Genomic_DNA"/>
</dbReference>
<comment type="caution">
    <text evidence="2">The sequence shown here is derived from an EMBL/GenBank/DDBJ whole genome shotgun (WGS) entry which is preliminary data.</text>
</comment>